<feature type="region of interest" description="Disordered" evidence="13">
    <location>
        <begin position="2941"/>
        <end position="2967"/>
    </location>
</feature>
<feature type="compositionally biased region" description="Low complexity" evidence="13">
    <location>
        <begin position="1404"/>
        <end position="1418"/>
    </location>
</feature>
<evidence type="ECO:0000313" key="18">
    <source>
        <dbReference type="EMBL" id="CEQ40659.1"/>
    </source>
</evidence>
<dbReference type="Pfam" id="PF26557">
    <property type="entry name" value="Cullin_AB"/>
    <property type="match status" value="1"/>
</dbReference>
<feature type="active site" description="Glycyl thioester intermediate" evidence="10">
    <location>
        <position position="3835"/>
    </location>
</feature>
<dbReference type="Gene3D" id="3.90.1750.10">
    <property type="entry name" value="Hect, E3 ligase catalytic domains"/>
    <property type="match status" value="1"/>
</dbReference>
<protein>
    <recommendedName>
        <fullName evidence="4">HECT-type E3 ubiquitin transferase</fullName>
        <ecNumber evidence="4">2.3.2.26</ecNumber>
    </recommendedName>
</protein>
<comment type="similarity">
    <text evidence="3 11 12">Belongs to the cullin family.</text>
</comment>
<feature type="transmembrane region" description="Helical" evidence="14">
    <location>
        <begin position="455"/>
        <end position="473"/>
    </location>
</feature>
<dbReference type="Pfam" id="PF00632">
    <property type="entry name" value="HECT"/>
    <property type="match status" value="1"/>
</dbReference>
<feature type="region of interest" description="Disordered" evidence="13">
    <location>
        <begin position="759"/>
        <end position="809"/>
    </location>
</feature>
<dbReference type="SUPFAM" id="SSF75632">
    <property type="entry name" value="Cullin homology domain"/>
    <property type="match status" value="1"/>
</dbReference>
<dbReference type="Pfam" id="PF00627">
    <property type="entry name" value="UBA"/>
    <property type="match status" value="1"/>
</dbReference>
<dbReference type="Gene3D" id="1.20.1310.10">
    <property type="entry name" value="Cullin Repeats"/>
    <property type="match status" value="4"/>
</dbReference>
<feature type="compositionally biased region" description="Basic and acidic residues" evidence="13">
    <location>
        <begin position="3214"/>
        <end position="3226"/>
    </location>
</feature>
<dbReference type="FunFam" id="1.20.1310.10:FF:000002">
    <property type="entry name" value="cullin-3 isoform X1"/>
    <property type="match status" value="1"/>
</dbReference>
<dbReference type="InterPro" id="IPR009060">
    <property type="entry name" value="UBA-like_sf"/>
</dbReference>
<feature type="region of interest" description="Disordered" evidence="13">
    <location>
        <begin position="2730"/>
        <end position="2787"/>
    </location>
</feature>
<feature type="compositionally biased region" description="Low complexity" evidence="13">
    <location>
        <begin position="2747"/>
        <end position="2781"/>
    </location>
</feature>
<dbReference type="SUPFAM" id="SSF48371">
    <property type="entry name" value="ARM repeat"/>
    <property type="match status" value="1"/>
</dbReference>
<dbReference type="Gene3D" id="3.30.2410.10">
    <property type="entry name" value="Hect, E3 ligase catalytic domain"/>
    <property type="match status" value="1"/>
</dbReference>
<evidence type="ECO:0000256" key="14">
    <source>
        <dbReference type="SAM" id="Phobius"/>
    </source>
</evidence>
<keyword evidence="5" id="KW-1017">Isopeptide bond</keyword>
<keyword evidence="7 10" id="KW-0833">Ubl conjugation pathway</keyword>
<dbReference type="PROSITE" id="PS50030">
    <property type="entry name" value="UBA"/>
    <property type="match status" value="1"/>
</dbReference>
<evidence type="ECO:0000259" key="17">
    <source>
        <dbReference type="PROSITE" id="PS50237"/>
    </source>
</evidence>
<dbReference type="Pfam" id="PF10557">
    <property type="entry name" value="Cullin_Nedd8"/>
    <property type="match status" value="1"/>
</dbReference>
<evidence type="ECO:0000256" key="7">
    <source>
        <dbReference type="ARBA" id="ARBA00022786"/>
    </source>
</evidence>
<dbReference type="InterPro" id="IPR036388">
    <property type="entry name" value="WH-like_DNA-bd_sf"/>
</dbReference>
<keyword evidence="8" id="KW-0832">Ubl conjugation</keyword>
<dbReference type="InterPro" id="IPR019559">
    <property type="entry name" value="Cullin_neddylation_domain"/>
</dbReference>
<evidence type="ECO:0000256" key="12">
    <source>
        <dbReference type="RuleBase" id="RU003829"/>
    </source>
</evidence>
<dbReference type="FunFam" id="3.90.1750.10:FF:000003">
    <property type="entry name" value="E3 ubiquitin-protein ligase UPL1"/>
    <property type="match status" value="1"/>
</dbReference>
<keyword evidence="19" id="KW-1185">Reference proteome</keyword>
<dbReference type="InterPro" id="IPR015940">
    <property type="entry name" value="UBA"/>
</dbReference>
<comment type="pathway">
    <text evidence="2">Protein modification; protein ubiquitination.</text>
</comment>
<keyword evidence="14" id="KW-0812">Transmembrane</keyword>
<feature type="domain" description="UBA" evidence="15">
    <location>
        <begin position="1349"/>
        <end position="1389"/>
    </location>
</feature>
<dbReference type="SUPFAM" id="SSF56204">
    <property type="entry name" value="Hect, E3 ligase catalytic domain"/>
    <property type="match status" value="1"/>
</dbReference>
<dbReference type="FunFam" id="3.30.2160.10:FF:000001">
    <property type="entry name" value="E3 ubiquitin-protein ligase NEDD4-like"/>
    <property type="match status" value="1"/>
</dbReference>
<feature type="compositionally biased region" description="Low complexity" evidence="13">
    <location>
        <begin position="2941"/>
        <end position="2958"/>
    </location>
</feature>
<feature type="region of interest" description="Disordered" evidence="13">
    <location>
        <begin position="3176"/>
        <end position="3233"/>
    </location>
</feature>
<feature type="region of interest" description="Disordered" evidence="13">
    <location>
        <begin position="1404"/>
        <end position="1504"/>
    </location>
</feature>
<dbReference type="GO" id="GO:0061630">
    <property type="term" value="F:ubiquitin protein ligase activity"/>
    <property type="evidence" value="ECO:0007669"/>
    <property type="project" value="UniProtKB-EC"/>
</dbReference>
<feature type="region of interest" description="Disordered" evidence="13">
    <location>
        <begin position="2176"/>
        <end position="2213"/>
    </location>
</feature>
<feature type="compositionally biased region" description="Polar residues" evidence="13">
    <location>
        <begin position="1838"/>
        <end position="1851"/>
    </location>
</feature>
<feature type="region of interest" description="Disordered" evidence="13">
    <location>
        <begin position="2554"/>
        <end position="2579"/>
    </location>
</feature>
<dbReference type="SMART" id="SM00165">
    <property type="entry name" value="UBA"/>
    <property type="match status" value="1"/>
</dbReference>
<dbReference type="InterPro" id="IPR010309">
    <property type="entry name" value="E3_Ub_ligase_DUF908"/>
</dbReference>
<feature type="compositionally biased region" description="Basic and acidic residues" evidence="13">
    <location>
        <begin position="792"/>
        <end position="809"/>
    </location>
</feature>
<comment type="catalytic activity">
    <reaction evidence="1">
        <text>S-ubiquitinyl-[E2 ubiquitin-conjugating enzyme]-L-cysteine + [acceptor protein]-L-lysine = [E2 ubiquitin-conjugating enzyme]-L-cysteine + N(6)-ubiquitinyl-[acceptor protein]-L-lysine.</text>
        <dbReference type="EC" id="2.3.2.26"/>
    </reaction>
</comment>
<keyword evidence="14" id="KW-0472">Membrane</keyword>
<feature type="region of interest" description="Disordered" evidence="13">
    <location>
        <begin position="3044"/>
        <end position="3066"/>
    </location>
</feature>
<sequence length="4685" mass="513085">MRLKRSPKRGGSANAHIAAFIDRIQQVPQDELPQLLTPIVREGWTWPRTDLQHWVHPLNRFDEVLEIVIRDYDLGDMEHCQTNDFTPRTKELVLSVLAFQKVLLENSTNRKIFNGFDRINDLLHTTDIDVLLSALRLALRPAQQYSSLNSSLSSIPFNEKRLLSLAQPWGTREHGLDMVDLAQSKELEIPLELQEPEWQFYRKASATEDSEAEKKDKGKEAEMELEQPEPSTSTLPSISTPGPPRRTATFAPHLQTPMTPATPGPQASISKPVEGLTTVQLPNFRTIDKSTIDVLLDLIQTHDVPESDRLDLLQKIRIAKALSSSNPSERQALLVVRLLALSVYAHAQTEQTAQTKIFLYEPELIPQLAELVHPDRSGVSYEVQAAALYALEAFARYKGKTSEVASALNASVSHGVLMQVIRRTATDLEHEEPETTPEFIDALFNLLTYINMHQTVGLMVIGAGIVNCLLEFVKNKRRDRLTQQPATKAIALLDGFLYGYSNAFTAYIAAGGLNVFVERIQYEVDWSVEQYGEQAKTLQAGVKEDPTGLLSFSQGALIKNLLRATQRLMTTAGTTEGLRNLIDTSLLGSVKKVMEHRKVFGPQIFSLVTNIAATFIHNEPTHLTTVQEAKVPEAFYDALEGEIPASIDVLQAIPNAVGAFCLNQAGLTQFTSRSLISSYFAIFLSPAHVDLLRDRDSAVLLGGAIDELVRHHPTLRDRVMESITHVFEEIKQKGEAFVPPEGEQGYGLMPAKSDEAMAVDEQAGASHQAEASGSQTAAASSIAEDLQMQDQAAKDKEKEKRKEEEGPKENDVTMAIDVFGRFLEGLFQNLGHCQDYFGQEKSFTILLDLLALPCSPALMQKNGGYSSIVALFRIASEVKAAESLTAILRRTDKCLDETKWFWDKPDGFKESSLSSMINPSPEELAEQQACFRSLTVLLSHILLLSDVYINLTYAHGKVATSILQVWTTPGQSHILERIGQVYRACTWENVTIRPTSFWTGEASKASTDQIAKEGAEAPAAATEVAAVAQDVQQAKAAEKAAVDAISTPATPDSPNIKLVQDVVQTFTKNTMPLLQSIIKLFVHRRSNDPPHRKVAKQIADKIAGFMRDSLEWPDAEAMRANLAYSAQSFILVTKLLFDERPNMSGLQTYLLRSFVDCGGLSAYLNLFTKFQDVATGDFALSDEASMASNIFIPVIGGIKTALELLNKLTSQKTLLEAPQSALMITREKDTANPEYFDAHAFLVRLRYMILPAVRQAWDQPWLRKCHPNVVRSLVATLINILKGEGEVSVEPPSRGEGGRSLGQILGGGGLGAGLGGGLGNALDALGAALGGAGPLGGMLGGAGAGAPFVPDEARITQLMDMGFPRGACETALRRCRNNIGLATEYLLQHPDVVGAARAEEARAAANPAAPAAEAPAPAVQSAGEANAQEQQPPAGDADGEVHPEDMPVPEPVGAPAAAVAPIAEGSGPAQQQDVEMSESSDANAAPAESTTTAAEEPEGPSLDQIKDELKKTREELKPTFMDRALTLAEDYGDLVFDIKGVYSLLNAVDEKATPSIKPLLDQLSSFVTSDSVSNEQAVATRLRLLALLTTDAAYREAVEPEREHIMEAVARLQKIYMANPPAKDARPQWLASAMLVADSLFSIQQVPKPTNILAEGEEVPSVELVAQGPAWRDERKAFFDLTMDVLERGLSTREVFLSTLRLLLVLTRDHTLAAALVERDGLRILFSAFATETPETKNCRSYVVMILRHVIEEPAVLKPMMEREIEIWFGNSRSKVADITGFLRGASSVAFRNVETFLDAAKSTLKLVQADAAHHYHVSLLRDPSTASKTSDADAVSSIKSPLAQESTNAGDATMDDAAASKAAALAKALTPSSAPTEATVHFLMSQVLESSKGALATIPPPAAAAEPSEKKDEPPTEAPPTSPTEPTAAISEKKAGKDKDAHIPADVPLGDFYQTAFSLACLAELVASYNPCKASFLTFSTRRGTAAKEVVAPKSRSSFLYFLLNDLIPSSGLVATSDFDSKRRTSMWGWASLVIVGLCYDSTSASFGTAGDKDSVHDITAVRKAVLDAIAKAYREAMASSEPTEVRYARLSALSDLCHRLLTARPFPHVGRPHSETSMQLAKLMLEKNFATILTNALAEVDLNFPNVNTLINAILRPLENLTKIVTKVGRAKNASAPARNRFSDETSTDDMSSEEDTEEADIESDEEQEAPDLYRNSALGMYEGELESGHQEDSYMSGEDSEGYDEDDEIMEDMEDAGLEGSDLSDASDDEDEDGDIAHFDDEDMEEMDEDDMHDMHDHDTDGDEIDEADIAEEVEIDTSDEEEMLEAFEDGLDGEDDWVDEDEDGPQEDGIRQGGDELVFDGDAPIQAFDDEDDIDDGADSEDMFTDEEEVLTGELEFDPEMTEQLRAQSTAQAYGWDPVTGGDGAGNRRNRIMNEEMMQLGDAGMFDRPRTSSHTAAHPLLVEGPAAEGPASPTSRRSRGVAATSRDSPAYQEWVRSIEQMLGPGGVNTLQEVLGSHGLAHLTGPDQLRIQLAPGPNGGMAVVIDPSPALRAAQQAPQDGSSHRHGAAAAGSSSRSVARQLSDRINAASAFLPVQTNQRWQEEGRILQGCVLVAERVARLVNHLINALHGPAREVAKEERKKEEERRVKREQAEKEEAERLQKEEEERKKREEEEKKRKEEEEAERRREEARRQEEAAAMEVDTAADVPDDVAEVMNLARSLAAGLAVPSTATPTPSEGTRQATPLTSQAAASTAAAAEAPAAMAEEPAPEASGSGAQPSERITIVIHGEEVDITDTGVDREFLEALPDDMREEVLSQHFRETRSSGPPPAVPSHINSEFLDALPPDLRAEVLRQEAAEQRRQEAAARAAGGESRQAPEPGAADEMDPASFLATLDPQLRSAVLLEQDNDFVSGLPSNLMGEGSALRVLPRDAARRTGAGPAGAIAARAPAAGPSGTAKKPTPQREVIQLLDKSGLATLVRLLFFPHPLRRNSLQKVLVNLCENSRTRVELINLLLTILQDGTRDVSAVDKSFSQMSLRASKSLGNKDTPKRKVPETPGGALPHFPGESVPNLIAQRCLEALLFLVSANEQTPLFFLTEQEIAISRRSAKKGKGKEKAQPSTVFPVIVLLSLLERPALLKTPTMMDSLTTLLASVTRSLSVLQKKPKPTEALAIEGAPPPAPAVESTAASSATAAAQGEGAADGAAAETSADKDKDKDKDDNEIPTADILLKTPPQIPISSLRLVVNVLDAGECSSRTFSQTLSLIQNLSNLDNARDTILDELKSRAEKISNELIPDLNELLESVSRDETVQSSTLAKFTPASSSQAKLLRILKTIDFFGTAPKKSSTTPASEPGVKTLSPEEEQVKAIYSSLSSSDLWKRLGDALGGIEAKPELLYLSTVLLPLIESLLVVNKFTDSSSTEFIEFTTAHSKILNTMVRNNPSLMSGSFAVLVRNSTMLDFENKRSASFHPCFASLESQLTPLSALQFFFSRLHDRNQRTRGNFGTINLNVRRAHVFEDSFHVLQRKSGEEIKNGKLNVKFYDEEGVDAGGVTREWFSVLARQMFNPNYALFQPQAADALTYQPNKSSSINEEHLAYFRFVGRIIGKALHDQRILEAYFTVYKHMLGKPVDHRDLESIDPEYYKSLVWMLENDIDGIIDLNFSVERDEFGVVEIVDLIPNGRNIAVTNENKHEYVRLIADSRLSIEIKDQMDALLKGLYEIVPKDLLQIFTERELELLISGLPEIDADEWRANTDLVGFSPTDPIIGYFWRAVRSFSHEERAKASPLLQFVSGSSRVPLEGFGALQGMSGVTRFNIHKAGNNTGLPTAHTCFNQLDLPTGYETYEQLRKQLVLSITEVRSASFAAMASPPHKMSKLSHDPAQNAPELASSASKLSLASPVSVPPPSGKKRLGLASGLDKSGIKKLTLKAKPRTSTNPPPDLINQAILTLTRAVRAIVSRPPQPTPESLQALYTLCEAAVASGPSNCQLLYDRIRMEIERQAGEVRRVLAEKGDVVEGMEERWLSGFEQEGKQFLDQMLLVRSIFLQLDRTYVLQAPGLLSIWDLGLDVFRHSVLSDEQVSSRVTTSLLHLVEMERNGDFVSRPLLRSFLLLLRTFSSQVHSTLFADPFLAASRTYYQAEGLSLSVTLDSAAYLKRVVQRLKEEGERCDLVVGAELKGGVLRVVEDEMIKGHVEAIAEKDTAEMCAKDGKEDLAELYVLLARIGKVDVLRKAFLEHLKAAGLALVSDKSQDDKMVVNLISFRKTAIALVETCFASEDRFRESINDAFKFFINKRENKPAEMMGSWPFYLDSKLRSGNRAMDDVEMEQTLNDVLYLFRFTQGKDIFEAFYKRDLAKRLLLNKSASFDAERSMLLKLKDECGPGFTQKLEVMFKDMELSSDVMRAYTASSSSKSSKAGFDLSVSILSQGNWPSYPPFPVSLPPDLSAALERFKAFYVAKHSGRTLSWAHGLDTCALRAQFPKGGRKELLVSLGQAVVLLLFNEVPEGAKMSVEEIGEATKLESKELNRTLQSLACGKVRVLVKHPKGRDVNPGDQFAFNTGEQDFKDDHIRIKINQIQQKETVSSRLSSIPRTLSAKNLIRCVGFDEQAEENKSTTERVFTDRSSHLQLAIVRIMKARKTLKHSELVMEVVSQIGQRFKVEPTEIKKVSFRPAPAPSILACVLR</sequence>
<feature type="compositionally biased region" description="Acidic residues" evidence="13">
    <location>
        <begin position="2268"/>
        <end position="2295"/>
    </location>
</feature>
<evidence type="ECO:0000259" key="15">
    <source>
        <dbReference type="PROSITE" id="PS50030"/>
    </source>
</evidence>
<dbReference type="PROSITE" id="PS50069">
    <property type="entry name" value="CULLIN_2"/>
    <property type="match status" value="1"/>
</dbReference>
<feature type="compositionally biased region" description="Low complexity" evidence="13">
    <location>
        <begin position="2701"/>
        <end position="2711"/>
    </location>
</feature>
<evidence type="ECO:0000256" key="2">
    <source>
        <dbReference type="ARBA" id="ARBA00004906"/>
    </source>
</evidence>
<dbReference type="PROSITE" id="PS50237">
    <property type="entry name" value="HECT"/>
    <property type="match status" value="1"/>
</dbReference>
<dbReference type="InterPro" id="IPR036390">
    <property type="entry name" value="WH_DNA-bd_sf"/>
</dbReference>
<dbReference type="InterPro" id="IPR016024">
    <property type="entry name" value="ARM-type_fold"/>
</dbReference>
<dbReference type="Proteomes" id="UP000243876">
    <property type="component" value="Unassembled WGS sequence"/>
</dbReference>
<feature type="domain" description="Cullin family profile" evidence="16">
    <location>
        <begin position="4311"/>
        <end position="4535"/>
    </location>
</feature>
<evidence type="ECO:0000256" key="1">
    <source>
        <dbReference type="ARBA" id="ARBA00000885"/>
    </source>
</evidence>
<dbReference type="InterPro" id="IPR036317">
    <property type="entry name" value="Cullin_homology_sf"/>
</dbReference>
<dbReference type="InterPro" id="IPR016158">
    <property type="entry name" value="Cullin_homology"/>
</dbReference>
<feature type="compositionally biased region" description="Low complexity" evidence="13">
    <location>
        <begin position="3187"/>
        <end position="3213"/>
    </location>
</feature>
<feature type="compositionally biased region" description="Low complexity" evidence="13">
    <location>
        <begin position="1482"/>
        <end position="1494"/>
    </location>
</feature>
<evidence type="ECO:0000256" key="3">
    <source>
        <dbReference type="ARBA" id="ARBA00006019"/>
    </source>
</evidence>
<evidence type="ECO:0000256" key="5">
    <source>
        <dbReference type="ARBA" id="ARBA00022499"/>
    </source>
</evidence>
<feature type="region of interest" description="Disordered" evidence="13">
    <location>
        <begin position="203"/>
        <end position="270"/>
    </location>
</feature>
<dbReference type="InterPro" id="IPR035983">
    <property type="entry name" value="Hect_E3_ubiquitin_ligase"/>
</dbReference>
<dbReference type="SUPFAM" id="SSF46934">
    <property type="entry name" value="UBA-like"/>
    <property type="match status" value="1"/>
</dbReference>
<feature type="region of interest" description="Disordered" evidence="13">
    <location>
        <begin position="2861"/>
        <end position="2890"/>
    </location>
</feature>
<reference evidence="19" key="1">
    <citation type="submission" date="2015-02" db="EMBL/GenBank/DDBJ databases">
        <authorList>
            <person name="Gon?alves P."/>
        </authorList>
    </citation>
    <scope>NUCLEOTIDE SEQUENCE [LARGE SCALE GENOMIC DNA]</scope>
</reference>
<feature type="compositionally biased region" description="Low complexity" evidence="13">
    <location>
        <begin position="2870"/>
        <end position="2881"/>
    </location>
</feature>
<evidence type="ECO:0000256" key="10">
    <source>
        <dbReference type="PROSITE-ProRule" id="PRU00104"/>
    </source>
</evidence>
<dbReference type="GO" id="GO:0005737">
    <property type="term" value="C:cytoplasm"/>
    <property type="evidence" value="ECO:0007669"/>
    <property type="project" value="TreeGrafter"/>
</dbReference>
<dbReference type="Gene3D" id="1.10.8.10">
    <property type="entry name" value="DNA helicase RuvA subunit, C-terminal domain"/>
    <property type="match status" value="1"/>
</dbReference>
<evidence type="ECO:0000256" key="6">
    <source>
        <dbReference type="ARBA" id="ARBA00022679"/>
    </source>
</evidence>
<feature type="compositionally biased region" description="Low complexity" evidence="13">
    <location>
        <begin position="1453"/>
        <end position="1465"/>
    </location>
</feature>
<dbReference type="InterPro" id="IPR016159">
    <property type="entry name" value="Cullin_repeat-like_dom_sf"/>
</dbReference>
<dbReference type="GO" id="GO:0006511">
    <property type="term" value="P:ubiquitin-dependent protein catabolic process"/>
    <property type="evidence" value="ECO:0007669"/>
    <property type="project" value="InterPro"/>
</dbReference>
<feature type="region of interest" description="Disordered" evidence="13">
    <location>
        <begin position="1899"/>
        <end position="1942"/>
    </location>
</feature>
<evidence type="ECO:0000256" key="13">
    <source>
        <dbReference type="SAM" id="MobiDB-lite"/>
    </source>
</evidence>
<dbReference type="Pfam" id="PF00888">
    <property type="entry name" value="Cullin"/>
    <property type="match status" value="1"/>
</dbReference>
<dbReference type="PANTHER" id="PTHR11254:SF67">
    <property type="entry name" value="E3 UBIQUITIN-PROTEIN LIGASE HUWE1"/>
    <property type="match status" value="1"/>
</dbReference>
<dbReference type="InterPro" id="IPR050409">
    <property type="entry name" value="E3_ubiq-protein_ligase"/>
</dbReference>
<feature type="compositionally biased region" description="Polar residues" evidence="13">
    <location>
        <begin position="1468"/>
        <end position="1481"/>
    </location>
</feature>
<evidence type="ECO:0000256" key="11">
    <source>
        <dbReference type="PROSITE-ProRule" id="PRU00330"/>
    </source>
</evidence>
<dbReference type="InterPro" id="IPR000569">
    <property type="entry name" value="HECT_dom"/>
</dbReference>
<dbReference type="EMBL" id="CENE01000008">
    <property type="protein sequence ID" value="CEQ40659.1"/>
    <property type="molecule type" value="Genomic_DNA"/>
</dbReference>
<dbReference type="SUPFAM" id="SSF46785">
    <property type="entry name" value="Winged helix' DNA-binding domain"/>
    <property type="match status" value="1"/>
</dbReference>
<dbReference type="InterPro" id="IPR001373">
    <property type="entry name" value="Cullin_N"/>
</dbReference>
<dbReference type="Gene3D" id="1.10.10.10">
    <property type="entry name" value="Winged helix-like DNA-binding domain superfamily/Winged helix DNA-binding domain"/>
    <property type="match status" value="1"/>
</dbReference>
<dbReference type="CDD" id="cd14291">
    <property type="entry name" value="UBA1_NUB1_like"/>
    <property type="match status" value="1"/>
</dbReference>
<feature type="compositionally biased region" description="Low complexity" evidence="13">
    <location>
        <begin position="228"/>
        <end position="240"/>
    </location>
</feature>
<dbReference type="InterPro" id="IPR025527">
    <property type="entry name" value="HUWE1/Rev1_UBM"/>
</dbReference>
<dbReference type="SMART" id="SM00884">
    <property type="entry name" value="Cullin_Nedd8"/>
    <property type="match status" value="1"/>
</dbReference>
<name>A0A0D6EL25_SPOSA</name>
<dbReference type="InterPro" id="IPR010314">
    <property type="entry name" value="E3_Ub_ligase_DUF913"/>
</dbReference>
<feature type="compositionally biased region" description="Low complexity" evidence="13">
    <location>
        <begin position="3888"/>
        <end position="3904"/>
    </location>
</feature>
<feature type="region of interest" description="Disordered" evidence="13">
    <location>
        <begin position="2461"/>
        <end position="2493"/>
    </location>
</feature>
<feature type="compositionally biased region" description="Basic and acidic residues" evidence="13">
    <location>
        <begin position="212"/>
        <end position="222"/>
    </location>
</feature>
<proteinExistence type="inferred from homology"/>
<dbReference type="CDD" id="cd00078">
    <property type="entry name" value="HECTc"/>
    <property type="match status" value="1"/>
</dbReference>
<feature type="region of interest" description="Disordered" evidence="13">
    <location>
        <begin position="2257"/>
        <end position="2307"/>
    </location>
</feature>
<feature type="compositionally biased region" description="Acidic residues" evidence="13">
    <location>
        <begin position="2330"/>
        <end position="2350"/>
    </location>
</feature>
<feature type="compositionally biased region" description="Basic and acidic residues" evidence="13">
    <location>
        <begin position="1932"/>
        <end position="1942"/>
    </location>
</feature>
<feature type="region of interest" description="Disordered" evidence="13">
    <location>
        <begin position="3873"/>
        <end position="3919"/>
    </location>
</feature>
<dbReference type="SMART" id="SM00119">
    <property type="entry name" value="HECTc"/>
    <property type="match status" value="1"/>
</dbReference>
<dbReference type="GO" id="GO:0000209">
    <property type="term" value="P:protein polyubiquitination"/>
    <property type="evidence" value="ECO:0007669"/>
    <property type="project" value="TreeGrafter"/>
</dbReference>
<dbReference type="Gene3D" id="3.30.230.130">
    <property type="entry name" value="Cullin, Chain C, Domain 2"/>
    <property type="match status" value="1"/>
</dbReference>
<dbReference type="UniPathway" id="UPA00143"/>
<feature type="compositionally biased region" description="Polar residues" evidence="13">
    <location>
        <begin position="769"/>
        <end position="779"/>
    </location>
</feature>
<comment type="similarity">
    <text evidence="9">Belongs to the UPL family. TOM1/PTR1 subfamily.</text>
</comment>
<feature type="compositionally biased region" description="Basic and acidic residues" evidence="13">
    <location>
        <begin position="2637"/>
        <end position="2700"/>
    </location>
</feature>
<evidence type="ECO:0000256" key="9">
    <source>
        <dbReference type="ARBA" id="ARBA00034494"/>
    </source>
</evidence>
<feature type="region of interest" description="Disordered" evidence="13">
    <location>
        <begin position="2637"/>
        <end position="2712"/>
    </location>
</feature>
<feature type="compositionally biased region" description="Polar residues" evidence="13">
    <location>
        <begin position="2734"/>
        <end position="2746"/>
    </location>
</feature>
<evidence type="ECO:0000256" key="4">
    <source>
        <dbReference type="ARBA" id="ARBA00012485"/>
    </source>
</evidence>
<dbReference type="SUPFAM" id="SSF74788">
    <property type="entry name" value="Cullin repeat-like"/>
    <property type="match status" value="1"/>
</dbReference>
<dbReference type="GO" id="GO:0031625">
    <property type="term" value="F:ubiquitin protein ligase binding"/>
    <property type="evidence" value="ECO:0007669"/>
    <property type="project" value="InterPro"/>
</dbReference>
<dbReference type="Gene3D" id="3.30.2160.10">
    <property type="entry name" value="Hect, E3 ligase catalytic domain"/>
    <property type="match status" value="1"/>
</dbReference>
<dbReference type="Pfam" id="PF14377">
    <property type="entry name" value="UBM"/>
    <property type="match status" value="3"/>
</dbReference>
<evidence type="ECO:0000313" key="19">
    <source>
        <dbReference type="Proteomes" id="UP000243876"/>
    </source>
</evidence>
<dbReference type="OrthoDB" id="8068875at2759"/>
<accession>A0A0D6EL25</accession>
<feature type="compositionally biased region" description="Acidic residues" evidence="13">
    <location>
        <begin position="2188"/>
        <end position="2212"/>
    </location>
</feature>
<evidence type="ECO:0000256" key="8">
    <source>
        <dbReference type="ARBA" id="ARBA00022843"/>
    </source>
</evidence>
<dbReference type="SMART" id="SM00182">
    <property type="entry name" value="CULLIN"/>
    <property type="match status" value="1"/>
</dbReference>
<organism evidence="18 19">
    <name type="scientific">Sporidiobolus salmonicolor</name>
    <name type="common">Yeast-like fungus</name>
    <name type="synonym">Sporobolomyces salmonicolor</name>
    <dbReference type="NCBI Taxonomy" id="5005"/>
    <lineage>
        <taxon>Eukaryota</taxon>
        <taxon>Fungi</taxon>
        <taxon>Dikarya</taxon>
        <taxon>Basidiomycota</taxon>
        <taxon>Pucciniomycotina</taxon>
        <taxon>Microbotryomycetes</taxon>
        <taxon>Sporidiobolales</taxon>
        <taxon>Sporidiobolaceae</taxon>
        <taxon>Sporobolomyces</taxon>
    </lineage>
</organism>
<feature type="region of interest" description="Disordered" evidence="13">
    <location>
        <begin position="1823"/>
        <end position="1851"/>
    </location>
</feature>
<feature type="region of interest" description="Disordered" evidence="13">
    <location>
        <begin position="2330"/>
        <end position="2362"/>
    </location>
</feature>
<gene>
    <name evidence="18" type="primary">SPOSA6832_02304</name>
</gene>
<dbReference type="Pfam" id="PF06012">
    <property type="entry name" value="DUF908"/>
    <property type="match status" value="1"/>
</dbReference>
<keyword evidence="6" id="KW-0808">Transferase</keyword>
<dbReference type="InterPro" id="IPR059120">
    <property type="entry name" value="Cullin-like_AB"/>
</dbReference>
<feature type="domain" description="HECT" evidence="17">
    <location>
        <begin position="3532"/>
        <end position="3870"/>
    </location>
</feature>
<dbReference type="Pfam" id="PF06025">
    <property type="entry name" value="DUF913"/>
    <property type="match status" value="1"/>
</dbReference>
<dbReference type="GO" id="GO:0005634">
    <property type="term" value="C:nucleus"/>
    <property type="evidence" value="ECO:0007669"/>
    <property type="project" value="TreeGrafter"/>
</dbReference>
<dbReference type="EC" id="2.3.2.26" evidence="4"/>
<keyword evidence="14" id="KW-1133">Transmembrane helix</keyword>
<dbReference type="PANTHER" id="PTHR11254">
    <property type="entry name" value="HECT DOMAIN UBIQUITIN-PROTEIN LIGASE"/>
    <property type="match status" value="1"/>
</dbReference>
<evidence type="ECO:0000259" key="16">
    <source>
        <dbReference type="PROSITE" id="PS50069"/>
    </source>
</evidence>